<evidence type="ECO:0000313" key="6">
    <source>
        <dbReference type="EMBL" id="CAD1831030.1"/>
    </source>
</evidence>
<dbReference type="GO" id="GO:0006355">
    <property type="term" value="P:regulation of DNA-templated transcription"/>
    <property type="evidence" value="ECO:0007669"/>
    <property type="project" value="InterPro"/>
</dbReference>
<feature type="region of interest" description="Disordered" evidence="5">
    <location>
        <begin position="1"/>
        <end position="28"/>
    </location>
</feature>
<feature type="region of interest" description="Disordered" evidence="5">
    <location>
        <begin position="69"/>
        <end position="101"/>
    </location>
</feature>
<proteinExistence type="predicted"/>
<name>A0A6V7PJK8_ANACO</name>
<evidence type="ECO:0000256" key="1">
    <source>
        <dbReference type="ARBA" id="ARBA00004123"/>
    </source>
</evidence>
<feature type="compositionally biased region" description="Basic residues" evidence="5">
    <location>
        <begin position="13"/>
        <end position="22"/>
    </location>
</feature>
<feature type="compositionally biased region" description="Low complexity" evidence="5">
    <location>
        <begin position="236"/>
        <end position="252"/>
    </location>
</feature>
<feature type="compositionally biased region" description="Polar residues" evidence="5">
    <location>
        <begin position="276"/>
        <end position="290"/>
    </location>
</feature>
<dbReference type="InterPro" id="IPR006447">
    <property type="entry name" value="Myb_dom_plants"/>
</dbReference>
<evidence type="ECO:0000256" key="5">
    <source>
        <dbReference type="SAM" id="MobiDB-lite"/>
    </source>
</evidence>
<dbReference type="AlphaFoldDB" id="A0A6V7PJK8"/>
<keyword evidence="3" id="KW-0804">Transcription</keyword>
<dbReference type="InterPro" id="IPR044847">
    <property type="entry name" value="KAN_fam"/>
</dbReference>
<feature type="region of interest" description="Disordered" evidence="5">
    <location>
        <begin position="214"/>
        <end position="301"/>
    </location>
</feature>
<dbReference type="SUPFAM" id="SSF46689">
    <property type="entry name" value="Homeodomain-like"/>
    <property type="match status" value="1"/>
</dbReference>
<evidence type="ECO:0000256" key="3">
    <source>
        <dbReference type="ARBA" id="ARBA00023163"/>
    </source>
</evidence>
<dbReference type="PANTHER" id="PTHR31496">
    <property type="entry name" value="TRANSCRIPTION FACTOR KAN2-RELATED"/>
    <property type="match status" value="1"/>
</dbReference>
<evidence type="ECO:0000256" key="4">
    <source>
        <dbReference type="ARBA" id="ARBA00023242"/>
    </source>
</evidence>
<comment type="subcellular location">
    <subcellularLocation>
        <location evidence="1">Nucleus</location>
    </subcellularLocation>
</comment>
<dbReference type="EMBL" id="LR862148">
    <property type="protein sequence ID" value="CAD1831030.1"/>
    <property type="molecule type" value="Genomic_DNA"/>
</dbReference>
<dbReference type="Gene3D" id="1.10.10.60">
    <property type="entry name" value="Homeodomain-like"/>
    <property type="match status" value="1"/>
</dbReference>
<accession>A0A6V7PJK8</accession>
<dbReference type="InterPro" id="IPR009057">
    <property type="entry name" value="Homeodomain-like_sf"/>
</dbReference>
<organism evidence="6">
    <name type="scientific">Ananas comosus var. bracteatus</name>
    <name type="common">red pineapple</name>
    <dbReference type="NCBI Taxonomy" id="296719"/>
    <lineage>
        <taxon>Eukaryota</taxon>
        <taxon>Viridiplantae</taxon>
        <taxon>Streptophyta</taxon>
        <taxon>Embryophyta</taxon>
        <taxon>Tracheophyta</taxon>
        <taxon>Spermatophyta</taxon>
        <taxon>Magnoliopsida</taxon>
        <taxon>Liliopsida</taxon>
        <taxon>Poales</taxon>
        <taxon>Bromeliaceae</taxon>
        <taxon>Bromelioideae</taxon>
        <taxon>Ananas</taxon>
    </lineage>
</organism>
<dbReference type="GO" id="GO:0010158">
    <property type="term" value="P:abaxial cell fate specification"/>
    <property type="evidence" value="ECO:0007669"/>
    <property type="project" value="InterPro"/>
</dbReference>
<evidence type="ECO:0000256" key="2">
    <source>
        <dbReference type="ARBA" id="ARBA00023015"/>
    </source>
</evidence>
<dbReference type="NCBIfam" id="TIGR01557">
    <property type="entry name" value="myb_SHAQKYF"/>
    <property type="match status" value="1"/>
</dbReference>
<feature type="compositionally biased region" description="Polar residues" evidence="5">
    <location>
        <begin position="214"/>
        <end position="224"/>
    </location>
</feature>
<gene>
    <name evidence="6" type="ORF">CB5_LOCUS14241</name>
</gene>
<feature type="compositionally biased region" description="Low complexity" evidence="5">
    <location>
        <begin position="80"/>
        <end position="99"/>
    </location>
</feature>
<reference evidence="6" key="1">
    <citation type="submission" date="2020-07" db="EMBL/GenBank/DDBJ databases">
        <authorList>
            <person name="Lin J."/>
        </authorList>
    </citation>
    <scope>NUCLEOTIDE SEQUENCE</scope>
</reference>
<sequence>MEHNQIYPCKSAPSKHHHHHTPTKLEEAATRSWEHGIRVLEESPSLLLLLSSSSSSMSKELLHGASFDLSLANPSPTDPPTTTTTTQVATSSSTPPTTTHHLHFLHHHHNHCYKMQQHQQQQQQQQLCDHSSSTNNFAPFVASQGLLSRARATPKSVLELMDVKDLTLAHVKSHLQMYRTVKNTDKPVSPGQSDGFENGSTGEIPTTIWEIFTSTQRSESSTQHGKLGNQHGSNYGGLWSNSSSRGGWSNGLPSESTTGSLHNFKEKQPKSFEISDMNSSCLSETSSPSKPNLEFTLGRPN</sequence>
<dbReference type="GO" id="GO:0000976">
    <property type="term" value="F:transcription cis-regulatory region binding"/>
    <property type="evidence" value="ECO:0007669"/>
    <property type="project" value="InterPro"/>
</dbReference>
<dbReference type="PANTHER" id="PTHR31496:SF25">
    <property type="entry name" value="TRANSCRIPTION FACTOR KAN3-RELATED"/>
    <property type="match status" value="1"/>
</dbReference>
<evidence type="ECO:0008006" key="7">
    <source>
        <dbReference type="Google" id="ProtNLM"/>
    </source>
</evidence>
<keyword evidence="2" id="KW-0805">Transcription regulation</keyword>
<keyword evidence="4" id="KW-0539">Nucleus</keyword>
<dbReference type="GO" id="GO:0005634">
    <property type="term" value="C:nucleus"/>
    <property type="evidence" value="ECO:0007669"/>
    <property type="project" value="UniProtKB-SubCell"/>
</dbReference>
<protein>
    <recommendedName>
        <fullName evidence="7">Transcription factor KAN2</fullName>
    </recommendedName>
</protein>